<feature type="region of interest" description="Disordered" evidence="1">
    <location>
        <begin position="1"/>
        <end position="95"/>
    </location>
</feature>
<name>A0A067S5J0_GALM3</name>
<keyword evidence="3" id="KW-1185">Reference proteome</keyword>
<evidence type="ECO:0000313" key="3">
    <source>
        <dbReference type="Proteomes" id="UP000027222"/>
    </source>
</evidence>
<reference evidence="3" key="1">
    <citation type="journal article" date="2014" name="Proc. Natl. Acad. Sci. U.S.A.">
        <title>Extensive sampling of basidiomycete genomes demonstrates inadequacy of the white-rot/brown-rot paradigm for wood decay fungi.</title>
        <authorList>
            <person name="Riley R."/>
            <person name="Salamov A.A."/>
            <person name="Brown D.W."/>
            <person name="Nagy L.G."/>
            <person name="Floudas D."/>
            <person name="Held B.W."/>
            <person name="Levasseur A."/>
            <person name="Lombard V."/>
            <person name="Morin E."/>
            <person name="Otillar R."/>
            <person name="Lindquist E.A."/>
            <person name="Sun H."/>
            <person name="LaButti K.M."/>
            <person name="Schmutz J."/>
            <person name="Jabbour D."/>
            <person name="Luo H."/>
            <person name="Baker S.E."/>
            <person name="Pisabarro A.G."/>
            <person name="Walton J.D."/>
            <person name="Blanchette R.A."/>
            <person name="Henrissat B."/>
            <person name="Martin F."/>
            <person name="Cullen D."/>
            <person name="Hibbett D.S."/>
            <person name="Grigoriev I.V."/>
        </authorList>
    </citation>
    <scope>NUCLEOTIDE SEQUENCE [LARGE SCALE GENOMIC DNA]</scope>
    <source>
        <strain evidence="3">CBS 339.88</strain>
    </source>
</reference>
<dbReference type="EMBL" id="KL142498">
    <property type="protein sequence ID" value="KDR65147.1"/>
    <property type="molecule type" value="Genomic_DNA"/>
</dbReference>
<dbReference type="Proteomes" id="UP000027222">
    <property type="component" value="Unassembled WGS sequence"/>
</dbReference>
<protein>
    <submittedName>
        <fullName evidence="2">Uncharacterized protein</fullName>
    </submittedName>
</protein>
<evidence type="ECO:0000313" key="2">
    <source>
        <dbReference type="EMBL" id="KDR65147.1"/>
    </source>
</evidence>
<evidence type="ECO:0000256" key="1">
    <source>
        <dbReference type="SAM" id="MobiDB-lite"/>
    </source>
</evidence>
<dbReference type="AlphaFoldDB" id="A0A067S5J0"/>
<dbReference type="HOGENOM" id="CLU_531045_0_0_1"/>
<feature type="compositionally biased region" description="Low complexity" evidence="1">
    <location>
        <begin position="49"/>
        <end position="64"/>
    </location>
</feature>
<sequence length="513" mass="55546">MAPAPVKKTAGAGTSKRTPRRPVKSAPTINTDDDFSPPVSKLTPRANRSGSSSQTKGTTSTATKVTLFSTRKMRPSDPVPAPPEVLEISSDEADELDEQLDLLDDDDLADFIVDDEAEEEENFDTESDDDDGTALVEGDNLYPEAAVPKTVRLSKRPVPTTPPLQTRRSAASLAKQQNSSPAGRESPTKKPRTEVVGKAEPAGLGEPFTPVKKRTSKAPPQEPPSSGWDTTPGPVHQSSKAKEKAKSKPMFKPAQTSEAFLDQLASAVEAGDEPVLDNAREAGFLDDLAGAVATGDRTVNSQTAGSNVFLEDLSVLTVKELPSVCEVTNLAAQDGPLAKKGFYKDLPNLINIQQEFNRVPNFPKEGGGHINFSSLWTALIPSFPVKTGLQTLLFTIDGDYVNLSRANPLELCARQLFGPHPKYEISTKRRTPAICLSPIMVTESYMQTLNPALRYSGHYLTGIFHTQEWSRCFSVIGMLANQSVIWTNMYDDALKFATKTNSSQDSAGKSILR</sequence>
<gene>
    <name evidence="2" type="ORF">GALMADRAFT_148943</name>
</gene>
<dbReference type="OrthoDB" id="3063746at2759"/>
<feature type="compositionally biased region" description="Basic and acidic residues" evidence="1">
    <location>
        <begin position="186"/>
        <end position="197"/>
    </location>
</feature>
<feature type="compositionally biased region" description="Acidic residues" evidence="1">
    <location>
        <begin position="113"/>
        <end position="132"/>
    </location>
</feature>
<feature type="region of interest" description="Disordered" evidence="1">
    <location>
        <begin position="113"/>
        <end position="252"/>
    </location>
</feature>
<accession>A0A067S5J0</accession>
<organism evidence="2 3">
    <name type="scientific">Galerina marginata (strain CBS 339.88)</name>
    <dbReference type="NCBI Taxonomy" id="685588"/>
    <lineage>
        <taxon>Eukaryota</taxon>
        <taxon>Fungi</taxon>
        <taxon>Dikarya</taxon>
        <taxon>Basidiomycota</taxon>
        <taxon>Agaricomycotina</taxon>
        <taxon>Agaricomycetes</taxon>
        <taxon>Agaricomycetidae</taxon>
        <taxon>Agaricales</taxon>
        <taxon>Agaricineae</taxon>
        <taxon>Strophariaceae</taxon>
        <taxon>Galerina</taxon>
    </lineage>
</organism>
<proteinExistence type="predicted"/>
<feature type="compositionally biased region" description="Polar residues" evidence="1">
    <location>
        <begin position="163"/>
        <end position="181"/>
    </location>
</feature>